<gene>
    <name evidence="1" type="ORF">FWK35_00018562</name>
</gene>
<evidence type="ECO:0000313" key="2">
    <source>
        <dbReference type="Proteomes" id="UP000478052"/>
    </source>
</evidence>
<dbReference type="EMBL" id="VUJU01010031">
    <property type="protein sequence ID" value="KAF0716207.1"/>
    <property type="molecule type" value="Genomic_DNA"/>
</dbReference>
<dbReference type="GO" id="GO:0003743">
    <property type="term" value="F:translation initiation factor activity"/>
    <property type="evidence" value="ECO:0007669"/>
    <property type="project" value="UniProtKB-KW"/>
</dbReference>
<dbReference type="AlphaFoldDB" id="A0A6G0W0P0"/>
<organism evidence="1 2">
    <name type="scientific">Aphis craccivora</name>
    <name type="common">Cowpea aphid</name>
    <dbReference type="NCBI Taxonomy" id="307492"/>
    <lineage>
        <taxon>Eukaryota</taxon>
        <taxon>Metazoa</taxon>
        <taxon>Ecdysozoa</taxon>
        <taxon>Arthropoda</taxon>
        <taxon>Hexapoda</taxon>
        <taxon>Insecta</taxon>
        <taxon>Pterygota</taxon>
        <taxon>Neoptera</taxon>
        <taxon>Paraneoptera</taxon>
        <taxon>Hemiptera</taxon>
        <taxon>Sternorrhyncha</taxon>
        <taxon>Aphidomorpha</taxon>
        <taxon>Aphidoidea</taxon>
        <taxon>Aphididae</taxon>
        <taxon>Aphidini</taxon>
        <taxon>Aphis</taxon>
        <taxon>Aphis</taxon>
    </lineage>
</organism>
<dbReference type="OrthoDB" id="2194683at2759"/>
<proteinExistence type="predicted"/>
<sequence>MLFSPNGKHFAWINNSNTNQILIRVVIVKTSDWKTIAEVYYPIVAQLGYSIFFIIHPDKCSCTNKAFCNLKWHVSMIFISLNSSKGVVKFPLEICSVQVLQFSLSAVEHVPFANHGNSFAKR</sequence>
<evidence type="ECO:0000313" key="1">
    <source>
        <dbReference type="EMBL" id="KAF0716207.1"/>
    </source>
</evidence>
<keyword evidence="2" id="KW-1185">Reference proteome</keyword>
<dbReference type="Proteomes" id="UP000478052">
    <property type="component" value="Unassembled WGS sequence"/>
</dbReference>
<name>A0A6G0W0P0_APHCR</name>
<comment type="caution">
    <text evidence="1">The sequence shown here is derived from an EMBL/GenBank/DDBJ whole genome shotgun (WGS) entry which is preliminary data.</text>
</comment>
<accession>A0A6G0W0P0</accession>
<protein>
    <submittedName>
        <fullName evidence="1">Eukaryotic translation initiation factor 2A isoform X1</fullName>
    </submittedName>
</protein>
<reference evidence="1 2" key="1">
    <citation type="submission" date="2019-08" db="EMBL/GenBank/DDBJ databases">
        <title>Whole genome of Aphis craccivora.</title>
        <authorList>
            <person name="Voronova N.V."/>
            <person name="Shulinski R.S."/>
            <person name="Bandarenka Y.V."/>
            <person name="Zhorov D.G."/>
            <person name="Warner D."/>
        </authorList>
    </citation>
    <scope>NUCLEOTIDE SEQUENCE [LARGE SCALE GENOMIC DNA]</scope>
    <source>
        <strain evidence="1">180601</strain>
        <tissue evidence="1">Whole Body</tissue>
    </source>
</reference>
<keyword evidence="1" id="KW-0396">Initiation factor</keyword>
<keyword evidence="1" id="KW-0648">Protein biosynthesis</keyword>